<keyword evidence="2 5" id="KW-0812">Transmembrane</keyword>
<sequence>MMVQIVAVGLWLLFQIVSSLGGTETGVAYGAHIGGFLAGVVLAKPFFRSQSQSFGGVETLSPHSHFLTRLVMRWTVGFNGNNV</sequence>
<evidence type="ECO:0000256" key="5">
    <source>
        <dbReference type="SAM" id="Phobius"/>
    </source>
</evidence>
<dbReference type="InterPro" id="IPR035952">
    <property type="entry name" value="Rhomboid-like_sf"/>
</dbReference>
<dbReference type="Pfam" id="PF01694">
    <property type="entry name" value="Rhomboid"/>
    <property type="match status" value="1"/>
</dbReference>
<accession>A0A5C6BA07</accession>
<dbReference type="GO" id="GO:0016020">
    <property type="term" value="C:membrane"/>
    <property type="evidence" value="ECO:0007669"/>
    <property type="project" value="UniProtKB-SubCell"/>
</dbReference>
<evidence type="ECO:0000256" key="2">
    <source>
        <dbReference type="ARBA" id="ARBA00022692"/>
    </source>
</evidence>
<comment type="subcellular location">
    <subcellularLocation>
        <location evidence="1">Membrane</location>
        <topology evidence="1">Multi-pass membrane protein</topology>
    </subcellularLocation>
</comment>
<evidence type="ECO:0000259" key="6">
    <source>
        <dbReference type="Pfam" id="PF01694"/>
    </source>
</evidence>
<keyword evidence="8" id="KW-1185">Reference proteome</keyword>
<dbReference type="EMBL" id="SJPP01000002">
    <property type="protein sequence ID" value="TWU08923.1"/>
    <property type="molecule type" value="Genomic_DNA"/>
</dbReference>
<comment type="caution">
    <text evidence="7">The sequence shown here is derived from an EMBL/GenBank/DDBJ whole genome shotgun (WGS) entry which is preliminary data.</text>
</comment>
<evidence type="ECO:0000313" key="7">
    <source>
        <dbReference type="EMBL" id="TWU08923.1"/>
    </source>
</evidence>
<dbReference type="AlphaFoldDB" id="A0A5C6BA07"/>
<dbReference type="GO" id="GO:0004252">
    <property type="term" value="F:serine-type endopeptidase activity"/>
    <property type="evidence" value="ECO:0007669"/>
    <property type="project" value="InterPro"/>
</dbReference>
<gene>
    <name evidence="7" type="ORF">CA54_41620</name>
</gene>
<dbReference type="OrthoDB" id="9813074at2"/>
<keyword evidence="3 5" id="KW-1133">Transmembrane helix</keyword>
<evidence type="ECO:0000256" key="3">
    <source>
        <dbReference type="ARBA" id="ARBA00022989"/>
    </source>
</evidence>
<feature type="domain" description="Peptidase S54 rhomboid" evidence="6">
    <location>
        <begin position="2"/>
        <end position="48"/>
    </location>
</feature>
<proteinExistence type="predicted"/>
<dbReference type="Proteomes" id="UP000320735">
    <property type="component" value="Unassembled WGS sequence"/>
</dbReference>
<name>A0A5C6BA07_9PLAN</name>
<evidence type="ECO:0000256" key="4">
    <source>
        <dbReference type="ARBA" id="ARBA00023136"/>
    </source>
</evidence>
<dbReference type="InterPro" id="IPR022764">
    <property type="entry name" value="Peptidase_S54_rhomboid_dom"/>
</dbReference>
<organism evidence="7 8">
    <name type="scientific">Symmachiella macrocystis</name>
    <dbReference type="NCBI Taxonomy" id="2527985"/>
    <lineage>
        <taxon>Bacteria</taxon>
        <taxon>Pseudomonadati</taxon>
        <taxon>Planctomycetota</taxon>
        <taxon>Planctomycetia</taxon>
        <taxon>Planctomycetales</taxon>
        <taxon>Planctomycetaceae</taxon>
        <taxon>Symmachiella</taxon>
    </lineage>
</organism>
<dbReference type="SUPFAM" id="SSF144091">
    <property type="entry name" value="Rhomboid-like"/>
    <property type="match status" value="1"/>
</dbReference>
<evidence type="ECO:0000256" key="1">
    <source>
        <dbReference type="ARBA" id="ARBA00004141"/>
    </source>
</evidence>
<reference evidence="7 8" key="1">
    <citation type="submission" date="2019-02" db="EMBL/GenBank/DDBJ databases">
        <title>Deep-cultivation of Planctomycetes and their phenomic and genomic characterization uncovers novel biology.</title>
        <authorList>
            <person name="Wiegand S."/>
            <person name="Jogler M."/>
            <person name="Boedeker C."/>
            <person name="Pinto D."/>
            <person name="Vollmers J."/>
            <person name="Rivas-Marin E."/>
            <person name="Kohn T."/>
            <person name="Peeters S.H."/>
            <person name="Heuer A."/>
            <person name="Rast P."/>
            <person name="Oberbeckmann S."/>
            <person name="Bunk B."/>
            <person name="Jeske O."/>
            <person name="Meyerdierks A."/>
            <person name="Storesund J.E."/>
            <person name="Kallscheuer N."/>
            <person name="Luecker S."/>
            <person name="Lage O.M."/>
            <person name="Pohl T."/>
            <person name="Merkel B.J."/>
            <person name="Hornburger P."/>
            <person name="Mueller R.-W."/>
            <person name="Bruemmer F."/>
            <person name="Labrenz M."/>
            <person name="Spormann A.M."/>
            <person name="Op Den Camp H."/>
            <person name="Overmann J."/>
            <person name="Amann R."/>
            <person name="Jetten M.S.M."/>
            <person name="Mascher T."/>
            <person name="Medema M.H."/>
            <person name="Devos D.P."/>
            <person name="Kaster A.-K."/>
            <person name="Ovreas L."/>
            <person name="Rohde M."/>
            <person name="Galperin M.Y."/>
            <person name="Jogler C."/>
        </authorList>
    </citation>
    <scope>NUCLEOTIDE SEQUENCE [LARGE SCALE GENOMIC DNA]</scope>
    <source>
        <strain evidence="7 8">CA54</strain>
    </source>
</reference>
<keyword evidence="4 5" id="KW-0472">Membrane</keyword>
<evidence type="ECO:0000313" key="8">
    <source>
        <dbReference type="Proteomes" id="UP000320735"/>
    </source>
</evidence>
<protein>
    <recommendedName>
        <fullName evidence="6">Peptidase S54 rhomboid domain-containing protein</fullName>
    </recommendedName>
</protein>
<dbReference type="Gene3D" id="1.20.1540.10">
    <property type="entry name" value="Rhomboid-like"/>
    <property type="match status" value="1"/>
</dbReference>
<feature type="transmembrane region" description="Helical" evidence="5">
    <location>
        <begin position="29"/>
        <end position="47"/>
    </location>
</feature>